<feature type="region of interest" description="Disordered" evidence="4">
    <location>
        <begin position="159"/>
        <end position="182"/>
    </location>
</feature>
<dbReference type="GO" id="GO:0005730">
    <property type="term" value="C:nucleolus"/>
    <property type="evidence" value="ECO:0007669"/>
    <property type="project" value="TreeGrafter"/>
</dbReference>
<dbReference type="PANTHER" id="PTHR12687">
    <property type="entry name" value="NUCLEOLAR COMPLEX 2 AND RAD4-RELATED"/>
    <property type="match status" value="1"/>
</dbReference>
<comment type="similarity">
    <text evidence="2">Belongs to the NOC2 family.</text>
</comment>
<dbReference type="OMA" id="HYGHEAS"/>
<dbReference type="InterPro" id="IPR005343">
    <property type="entry name" value="Noc2"/>
</dbReference>
<evidence type="ECO:0000256" key="2">
    <source>
        <dbReference type="ARBA" id="ARBA00005907"/>
    </source>
</evidence>
<evidence type="ECO:0000256" key="3">
    <source>
        <dbReference type="ARBA" id="ARBA00023242"/>
    </source>
</evidence>
<dbReference type="GO" id="GO:0042273">
    <property type="term" value="P:ribosomal large subunit biogenesis"/>
    <property type="evidence" value="ECO:0007669"/>
    <property type="project" value="TreeGrafter"/>
</dbReference>
<keyword evidence="6" id="KW-1185">Reference proteome</keyword>
<reference evidence="5" key="1">
    <citation type="journal article" date="2017" name="Nature">
        <title>The genome of Chenopodium quinoa.</title>
        <authorList>
            <person name="Jarvis D.E."/>
            <person name="Ho Y.S."/>
            <person name="Lightfoot D.J."/>
            <person name="Schmoeckel S.M."/>
            <person name="Li B."/>
            <person name="Borm T.J.A."/>
            <person name="Ohyanagi H."/>
            <person name="Mineta K."/>
            <person name="Michell C.T."/>
            <person name="Saber N."/>
            <person name="Kharbatia N.M."/>
            <person name="Rupper R.R."/>
            <person name="Sharp A.R."/>
            <person name="Dally N."/>
            <person name="Boughton B.A."/>
            <person name="Woo Y.H."/>
            <person name="Gao G."/>
            <person name="Schijlen E.G.W.M."/>
            <person name="Guo X."/>
            <person name="Momin A.A."/>
            <person name="Negrao S."/>
            <person name="Al-Babili S."/>
            <person name="Gehring C."/>
            <person name="Roessner U."/>
            <person name="Jung C."/>
            <person name="Murphy K."/>
            <person name="Arold S.T."/>
            <person name="Gojobori T."/>
            <person name="van der Linden C.G."/>
            <person name="van Loo E.N."/>
            <person name="Jellen E.N."/>
            <person name="Maughan P.J."/>
            <person name="Tester M."/>
        </authorList>
    </citation>
    <scope>NUCLEOTIDE SEQUENCE [LARGE SCALE GENOMIC DNA]</scope>
    <source>
        <strain evidence="5">cv. PI 614886</strain>
    </source>
</reference>
<feature type="region of interest" description="Disordered" evidence="4">
    <location>
        <begin position="1"/>
        <end position="55"/>
    </location>
</feature>
<dbReference type="Gramene" id="AUR62020774-RA">
    <property type="protein sequence ID" value="AUR62020774-RA:cds"/>
    <property type="gene ID" value="AUR62020774"/>
</dbReference>
<feature type="compositionally biased region" description="Polar residues" evidence="4">
    <location>
        <begin position="713"/>
        <end position="722"/>
    </location>
</feature>
<protein>
    <recommendedName>
        <fullName evidence="7">Nucleolar complex protein 2 homolog</fullName>
    </recommendedName>
</protein>
<feature type="compositionally biased region" description="Acidic residues" evidence="4">
    <location>
        <begin position="159"/>
        <end position="168"/>
    </location>
</feature>
<dbReference type="Pfam" id="PF03715">
    <property type="entry name" value="Noc2"/>
    <property type="match status" value="1"/>
</dbReference>
<proteinExistence type="inferred from homology"/>
<name>A0A803LZ73_CHEQI</name>
<feature type="compositionally biased region" description="Basic and acidic residues" evidence="4">
    <location>
        <begin position="741"/>
        <end position="752"/>
    </location>
</feature>
<keyword evidence="3" id="KW-0539">Nucleus</keyword>
<dbReference type="KEGG" id="cqi:110710200"/>
<comment type="subcellular location">
    <subcellularLocation>
        <location evidence="1">Nucleus</location>
    </subcellularLocation>
</comment>
<dbReference type="RefSeq" id="XP_021744163.1">
    <property type="nucleotide sequence ID" value="XM_021888471.1"/>
</dbReference>
<evidence type="ECO:0000256" key="1">
    <source>
        <dbReference type="ARBA" id="ARBA00004123"/>
    </source>
</evidence>
<dbReference type="EnsemblPlants" id="AUR62020774-RA">
    <property type="protein sequence ID" value="AUR62020774-RA:cds"/>
    <property type="gene ID" value="AUR62020774"/>
</dbReference>
<dbReference type="PANTHER" id="PTHR12687:SF8">
    <property type="entry name" value="PROTEIN REBELOTE"/>
    <property type="match status" value="1"/>
</dbReference>
<dbReference type="SMR" id="A0A803LZ73"/>
<dbReference type="GO" id="GO:0030691">
    <property type="term" value="C:Noc2p-Noc3p complex"/>
    <property type="evidence" value="ECO:0007669"/>
    <property type="project" value="TreeGrafter"/>
</dbReference>
<evidence type="ECO:0000313" key="5">
    <source>
        <dbReference type="EnsemblPlants" id="AUR62020774-RA:cds"/>
    </source>
</evidence>
<gene>
    <name evidence="5" type="primary">LOC110710200</name>
</gene>
<feature type="compositionally biased region" description="Basic residues" evidence="4">
    <location>
        <begin position="758"/>
        <end position="767"/>
    </location>
</feature>
<sequence length="767" mass="85754">MGKLGKKARKFAKKHLQTVMKQKRKFKAIHKKKNTPRAKRDGPGDPAGDTTSTGRMPVIENIEDASLDIFSSEEDIEMVEDGSESDGYLSEDTSCLYAGVSEMELQSEDASKGSELSIQNQTILSELLAKKKRLEALKQKDPHFVIFLQEKIKGLESLDNDNMSDEDETSNHELQSFNGVAPSPNAGKVLSSSTVKSWCQLVKEQQNLSILRGLLNAYRSACHYGAESTESNTSVSSPIIQNKETFCTILMFMLSESDQLFRGSLGISSDCKKQTILELKGSSKWESVKPMVKSFLTSILFLLNQFTDADMLAYSLNRLRVSLVFFAAFPSLQSKLTEVAVHLWASGGGTLSSCSFTVLRDLASHFGHDSYDKCLKKTYKAIISRCKVVDPSNLNHIEYIISSFVELCSIDLQKSIKVALASVPKLAVILKLGLQTKEEALKKICSWEYVLCIDLWVKYVSVNFKDCDLHGLLYPLIQVINGVAKLFAGPKYLPLRVKCIQWLNQLSAASEIFIPISSLALDLLESSSAQGDEKRRKGSINLSTILMLPKYWLKSSEFQEECVSAVVELLCSHFIQWSHHISFPELATVPVIRLKQFHEKSAIESLRRPVKRLIDQVEKNMEFVQRKREDVSFSPIDQGSADSFLQSEKRDDKSPFIQYYKSIMLNAMTRKLSTKDHTNVPNQNKSKGKKQKPPQKSEGVNADGVKEIAKTDGLSSVPNQNKLKGKKRKAPQKSEGASADGVKEIVKTDNDSSTKSQKVVKKKKQRT</sequence>
<accession>A0A803LZ73</accession>
<feature type="region of interest" description="Disordered" evidence="4">
    <location>
        <begin position="672"/>
        <end position="767"/>
    </location>
</feature>
<organism evidence="5 6">
    <name type="scientific">Chenopodium quinoa</name>
    <name type="common">Quinoa</name>
    <dbReference type="NCBI Taxonomy" id="63459"/>
    <lineage>
        <taxon>Eukaryota</taxon>
        <taxon>Viridiplantae</taxon>
        <taxon>Streptophyta</taxon>
        <taxon>Embryophyta</taxon>
        <taxon>Tracheophyta</taxon>
        <taxon>Spermatophyta</taxon>
        <taxon>Magnoliopsida</taxon>
        <taxon>eudicotyledons</taxon>
        <taxon>Gunneridae</taxon>
        <taxon>Pentapetalae</taxon>
        <taxon>Caryophyllales</taxon>
        <taxon>Chenopodiaceae</taxon>
        <taxon>Chenopodioideae</taxon>
        <taxon>Atripliceae</taxon>
        <taxon>Chenopodium</taxon>
    </lineage>
</organism>
<evidence type="ECO:0000256" key="4">
    <source>
        <dbReference type="SAM" id="MobiDB-lite"/>
    </source>
</evidence>
<dbReference type="GO" id="GO:0030690">
    <property type="term" value="C:Noc1p-Noc2p complex"/>
    <property type="evidence" value="ECO:0007669"/>
    <property type="project" value="TreeGrafter"/>
</dbReference>
<evidence type="ECO:0000313" key="6">
    <source>
        <dbReference type="Proteomes" id="UP000596660"/>
    </source>
</evidence>
<evidence type="ECO:0008006" key="7">
    <source>
        <dbReference type="Google" id="ProtNLM"/>
    </source>
</evidence>
<dbReference type="GeneID" id="110710200"/>
<dbReference type="GO" id="GO:0005654">
    <property type="term" value="C:nucleoplasm"/>
    <property type="evidence" value="ECO:0007669"/>
    <property type="project" value="TreeGrafter"/>
</dbReference>
<dbReference type="AlphaFoldDB" id="A0A803LZ73"/>
<dbReference type="OrthoDB" id="10266662at2759"/>
<dbReference type="Proteomes" id="UP000596660">
    <property type="component" value="Unplaced"/>
</dbReference>
<reference evidence="5" key="2">
    <citation type="submission" date="2021-03" db="UniProtKB">
        <authorList>
            <consortium name="EnsemblPlants"/>
        </authorList>
    </citation>
    <scope>IDENTIFICATION</scope>
</reference>
<feature type="compositionally biased region" description="Basic residues" evidence="4">
    <location>
        <begin position="1"/>
        <end position="37"/>
    </location>
</feature>